<evidence type="ECO:0000256" key="4">
    <source>
        <dbReference type="ARBA" id="ARBA00022989"/>
    </source>
</evidence>
<evidence type="ECO:0000259" key="7">
    <source>
        <dbReference type="Pfam" id="PF13396"/>
    </source>
</evidence>
<keyword evidence="3 6" id="KW-0812">Transmembrane</keyword>
<dbReference type="Proteomes" id="UP000005631">
    <property type="component" value="Chromosome"/>
</dbReference>
<evidence type="ECO:0000256" key="2">
    <source>
        <dbReference type="ARBA" id="ARBA00022475"/>
    </source>
</evidence>
<comment type="subcellular location">
    <subcellularLocation>
        <location evidence="1">Cell membrane</location>
        <topology evidence="1">Multi-pass membrane protein</topology>
    </subcellularLocation>
</comment>
<dbReference type="EMBL" id="CP003156">
    <property type="protein sequence ID" value="AEV31990.1"/>
    <property type="molecule type" value="Genomic_DNA"/>
</dbReference>
<dbReference type="RefSeq" id="WP_014201350.1">
    <property type="nucleotide sequence ID" value="NC_016599.1"/>
</dbReference>
<evidence type="ECO:0000313" key="9">
    <source>
        <dbReference type="Proteomes" id="UP000005631"/>
    </source>
</evidence>
<gene>
    <name evidence="8" type="ordered locus">Oweho_0980</name>
</gene>
<keyword evidence="4 6" id="KW-1133">Transmembrane helix</keyword>
<sequence>MTLLGIIGIWQIILLAFFLSLLLLPVWAIVVMLKNEHEPNNRLLWIVLIILLPIIGSAVYLILRGNSRNRSNYQR</sequence>
<evidence type="ECO:0000256" key="5">
    <source>
        <dbReference type="ARBA" id="ARBA00023136"/>
    </source>
</evidence>
<evidence type="ECO:0000256" key="3">
    <source>
        <dbReference type="ARBA" id="ARBA00022692"/>
    </source>
</evidence>
<name>G8R3V8_OWEHD</name>
<proteinExistence type="predicted"/>
<dbReference type="HOGENOM" id="CLU_176001_3_2_10"/>
<dbReference type="GO" id="GO:0005886">
    <property type="term" value="C:plasma membrane"/>
    <property type="evidence" value="ECO:0007669"/>
    <property type="project" value="UniProtKB-SubCell"/>
</dbReference>
<dbReference type="Pfam" id="PF13396">
    <property type="entry name" value="PLDc_N"/>
    <property type="match status" value="1"/>
</dbReference>
<dbReference type="AlphaFoldDB" id="G8R3V8"/>
<feature type="transmembrane region" description="Helical" evidence="6">
    <location>
        <begin position="12"/>
        <end position="31"/>
    </location>
</feature>
<feature type="domain" description="Cardiolipin synthase N-terminal" evidence="7">
    <location>
        <begin position="24"/>
        <end position="64"/>
    </location>
</feature>
<keyword evidence="2" id="KW-1003">Cell membrane</keyword>
<dbReference type="KEGG" id="oho:Oweho_0980"/>
<evidence type="ECO:0000256" key="1">
    <source>
        <dbReference type="ARBA" id="ARBA00004651"/>
    </source>
</evidence>
<protein>
    <recommendedName>
        <fullName evidence="7">Cardiolipin synthase N-terminal domain-containing protein</fullName>
    </recommendedName>
</protein>
<keyword evidence="9" id="KW-1185">Reference proteome</keyword>
<evidence type="ECO:0000256" key="6">
    <source>
        <dbReference type="SAM" id="Phobius"/>
    </source>
</evidence>
<reference evidence="8 9" key="1">
    <citation type="journal article" date="2012" name="Stand. Genomic Sci.">
        <title>Genome sequence of the orange-pigmented seawater bacterium Owenweeksia hongkongensis type strain (UST20020801(T)).</title>
        <authorList>
            <person name="Riedel T."/>
            <person name="Held B."/>
            <person name="Nolan M."/>
            <person name="Lucas S."/>
            <person name="Lapidus A."/>
            <person name="Tice H."/>
            <person name="Del Rio T.G."/>
            <person name="Cheng J.F."/>
            <person name="Han C."/>
            <person name="Tapia R."/>
            <person name="Goodwin L.A."/>
            <person name="Pitluck S."/>
            <person name="Liolios K."/>
            <person name="Mavromatis K."/>
            <person name="Pagani I."/>
            <person name="Ivanova N."/>
            <person name="Mikhailova N."/>
            <person name="Pati A."/>
            <person name="Chen A."/>
            <person name="Palaniappan K."/>
            <person name="Rohde M."/>
            <person name="Tindall B.J."/>
            <person name="Detter J.C."/>
            <person name="Goker M."/>
            <person name="Woyke T."/>
            <person name="Bristow J."/>
            <person name="Eisen J.A."/>
            <person name="Markowitz V."/>
            <person name="Hugenholtz P."/>
            <person name="Klenk H.P."/>
            <person name="Kyrpides N.C."/>
        </authorList>
    </citation>
    <scope>NUCLEOTIDE SEQUENCE</scope>
    <source>
        <strain evidence="9">DSM 17368 / JCM 12287 / NRRL B-23963</strain>
    </source>
</reference>
<dbReference type="STRING" id="926562.Oweho_0980"/>
<dbReference type="InterPro" id="IPR027379">
    <property type="entry name" value="CLS_N"/>
</dbReference>
<accession>G8R3V8</accession>
<organism evidence="8 9">
    <name type="scientific">Owenweeksia hongkongensis (strain DSM 17368 / CIP 108786 / JCM 12287 / NRRL B-23963 / UST20020801)</name>
    <dbReference type="NCBI Taxonomy" id="926562"/>
    <lineage>
        <taxon>Bacteria</taxon>
        <taxon>Pseudomonadati</taxon>
        <taxon>Bacteroidota</taxon>
        <taxon>Flavobacteriia</taxon>
        <taxon>Flavobacteriales</taxon>
        <taxon>Owenweeksiaceae</taxon>
        <taxon>Owenweeksia</taxon>
    </lineage>
</organism>
<keyword evidence="5 6" id="KW-0472">Membrane</keyword>
<feature type="transmembrane region" description="Helical" evidence="6">
    <location>
        <begin position="43"/>
        <end position="63"/>
    </location>
</feature>
<evidence type="ECO:0000313" key="8">
    <source>
        <dbReference type="EMBL" id="AEV31990.1"/>
    </source>
</evidence>